<dbReference type="Pfam" id="PF00005">
    <property type="entry name" value="ABC_tran"/>
    <property type="match status" value="1"/>
</dbReference>
<dbReference type="GO" id="GO:0020037">
    <property type="term" value="F:heme binding"/>
    <property type="evidence" value="ECO:0007669"/>
    <property type="project" value="TreeGrafter"/>
</dbReference>
<dbReference type="InterPro" id="IPR039421">
    <property type="entry name" value="Type_1_exporter"/>
</dbReference>
<evidence type="ECO:0000313" key="2">
    <source>
        <dbReference type="EMBL" id="VDO01488.1"/>
    </source>
</evidence>
<dbReference type="Gene3D" id="3.40.50.300">
    <property type="entry name" value="P-loop containing nucleotide triphosphate hydrolases"/>
    <property type="match status" value="1"/>
</dbReference>
<keyword evidence="3" id="KW-1185">Reference proteome</keyword>
<dbReference type="GO" id="GO:0016887">
    <property type="term" value="F:ATP hydrolysis activity"/>
    <property type="evidence" value="ECO:0007669"/>
    <property type="project" value="InterPro"/>
</dbReference>
<evidence type="ECO:0000313" key="3">
    <source>
        <dbReference type="Proteomes" id="UP000278807"/>
    </source>
</evidence>
<dbReference type="SUPFAM" id="SSF52540">
    <property type="entry name" value="P-loop containing nucleoside triphosphate hydrolases"/>
    <property type="match status" value="1"/>
</dbReference>
<dbReference type="PANTHER" id="PTHR24221:SF654">
    <property type="entry name" value="ATP-BINDING CASSETTE SUB-FAMILY B MEMBER 6"/>
    <property type="match status" value="1"/>
</dbReference>
<dbReference type="PROSITE" id="PS00211">
    <property type="entry name" value="ABC_TRANSPORTER_1"/>
    <property type="match status" value="1"/>
</dbReference>
<protein>
    <submittedName>
        <fullName evidence="4">ABC transporter domain-containing protein</fullName>
    </submittedName>
</protein>
<accession>A0A0R3TEZ1</accession>
<dbReference type="Proteomes" id="UP000278807">
    <property type="component" value="Unassembled WGS sequence"/>
</dbReference>
<dbReference type="AlphaFoldDB" id="A0A0R3TEZ1"/>
<feature type="domain" description="ABC transporter" evidence="1">
    <location>
        <begin position="2"/>
        <end position="161"/>
    </location>
</feature>
<name>A0A0R3TEZ1_RODNA</name>
<dbReference type="OrthoDB" id="6500128at2759"/>
<evidence type="ECO:0000313" key="4">
    <source>
        <dbReference type="WBParaSite" id="HNAJ_0000563001-mRNA-1"/>
    </source>
</evidence>
<dbReference type="PROSITE" id="PS50893">
    <property type="entry name" value="ABC_TRANSPORTER_2"/>
    <property type="match status" value="1"/>
</dbReference>
<dbReference type="STRING" id="102285.A0A0R3TEZ1"/>
<sequence length="172" mass="19133">MAKIFSMSLNSPFDKPSVLFLRYGRHSAGPEEVQAAARAAEIHERIEEFPQGYETVVGERGLKLSGGEKQRVAIARTVLKCPQIILLDEATSALDTGTESLIQDSLSKICENRTSIIIAHRLSTVRNADEILMLHQGEIVERGSHEELLAIPNGRYAMLWTKQTTMDISNQE</sequence>
<dbReference type="InterPro" id="IPR003439">
    <property type="entry name" value="ABC_transporter-like_ATP-bd"/>
</dbReference>
<dbReference type="GO" id="GO:0015439">
    <property type="term" value="F:ABC-type heme transporter activity"/>
    <property type="evidence" value="ECO:0007669"/>
    <property type="project" value="TreeGrafter"/>
</dbReference>
<dbReference type="GO" id="GO:0005524">
    <property type="term" value="F:ATP binding"/>
    <property type="evidence" value="ECO:0007669"/>
    <property type="project" value="InterPro"/>
</dbReference>
<reference evidence="2 3" key="2">
    <citation type="submission" date="2018-11" db="EMBL/GenBank/DDBJ databases">
        <authorList>
            <consortium name="Pathogen Informatics"/>
        </authorList>
    </citation>
    <scope>NUCLEOTIDE SEQUENCE [LARGE SCALE GENOMIC DNA]</scope>
</reference>
<dbReference type="WBParaSite" id="HNAJ_0000563001-mRNA-1">
    <property type="protein sequence ID" value="HNAJ_0000563001-mRNA-1"/>
    <property type="gene ID" value="HNAJ_0000563001"/>
</dbReference>
<proteinExistence type="predicted"/>
<organism evidence="4">
    <name type="scientific">Rodentolepis nana</name>
    <name type="common">Dwarf tapeworm</name>
    <name type="synonym">Hymenolepis nana</name>
    <dbReference type="NCBI Taxonomy" id="102285"/>
    <lineage>
        <taxon>Eukaryota</taxon>
        <taxon>Metazoa</taxon>
        <taxon>Spiralia</taxon>
        <taxon>Lophotrochozoa</taxon>
        <taxon>Platyhelminthes</taxon>
        <taxon>Cestoda</taxon>
        <taxon>Eucestoda</taxon>
        <taxon>Cyclophyllidea</taxon>
        <taxon>Hymenolepididae</taxon>
        <taxon>Rodentolepis</taxon>
    </lineage>
</organism>
<dbReference type="InterPro" id="IPR027417">
    <property type="entry name" value="P-loop_NTPase"/>
</dbReference>
<dbReference type="EMBL" id="UZAE01005081">
    <property type="protein sequence ID" value="VDO01488.1"/>
    <property type="molecule type" value="Genomic_DNA"/>
</dbReference>
<dbReference type="InterPro" id="IPR017871">
    <property type="entry name" value="ABC_transporter-like_CS"/>
</dbReference>
<gene>
    <name evidence="2" type="ORF">HNAJ_LOCUS5628</name>
</gene>
<dbReference type="PANTHER" id="PTHR24221">
    <property type="entry name" value="ATP-BINDING CASSETTE SUB-FAMILY B"/>
    <property type="match status" value="1"/>
</dbReference>
<evidence type="ECO:0000259" key="1">
    <source>
        <dbReference type="PROSITE" id="PS50893"/>
    </source>
</evidence>
<dbReference type="GO" id="GO:0005774">
    <property type="term" value="C:vacuolar membrane"/>
    <property type="evidence" value="ECO:0007669"/>
    <property type="project" value="TreeGrafter"/>
</dbReference>
<reference evidence="4" key="1">
    <citation type="submission" date="2017-02" db="UniProtKB">
        <authorList>
            <consortium name="WormBaseParasite"/>
        </authorList>
    </citation>
    <scope>IDENTIFICATION</scope>
</reference>